<name>A0A2G5K805_9RHOB</name>
<proteinExistence type="predicted"/>
<sequence>MQFSISKFVLELLKSYPEQKFTAREIGEWIMQNYPKAVENKRNNSTARKFPLDTDTAMLNQIVAEIGSQRPQIQKKHRDIKTTEGRPRQFYYSLKSDDQEILDLNQFDQTNKNSNHSEQKLSEADLYPLLANYLGTELSVYSKRIDERRSKNKNGSGGNKWLYPDLVGMEDLSANWHPEIKNNVKEYADKKTKLWSFEVKLIVNRSNVREAYFQAVSNSTWANFGYLVAANLVGDNTLKELRVLSGLHGIGFIKLDIENINESQILIPSKERSDVDWDTANRLAEENTDFVSYIQLVLQFYQTGDARPNDWDHNPSEDFA</sequence>
<dbReference type="AlphaFoldDB" id="A0A2G5K805"/>
<accession>A0A2G5K805</accession>
<comment type="caution">
    <text evidence="1">The sequence shown here is derived from an EMBL/GenBank/DDBJ whole genome shotgun (WGS) entry which is preliminary data.</text>
</comment>
<reference evidence="1 2" key="1">
    <citation type="submission" date="2016-08" db="EMBL/GenBank/DDBJ databases">
        <title>Draft genome of Amylibacter sp. strain 4G11.</title>
        <authorList>
            <person name="Wong S.-K."/>
            <person name="Hamasaki K."/>
            <person name="Yoshizawa S."/>
        </authorList>
    </citation>
    <scope>NUCLEOTIDE SEQUENCE [LARGE SCALE GENOMIC DNA]</scope>
    <source>
        <strain evidence="1 2">4G11</strain>
    </source>
</reference>
<protein>
    <submittedName>
        <fullName evidence="1">HrgA protein</fullName>
    </submittedName>
</protein>
<dbReference type="RefSeq" id="WP_099593503.1">
    <property type="nucleotide sequence ID" value="NZ_MDGM01000012.1"/>
</dbReference>
<evidence type="ECO:0000313" key="2">
    <source>
        <dbReference type="Proteomes" id="UP000231516"/>
    </source>
</evidence>
<evidence type="ECO:0000313" key="1">
    <source>
        <dbReference type="EMBL" id="PIB24814.1"/>
    </source>
</evidence>
<dbReference type="OrthoDB" id="5289528at2"/>
<keyword evidence="2" id="KW-1185">Reference proteome</keyword>
<gene>
    <name evidence="1" type="ORF">BFP76_06495</name>
</gene>
<dbReference type="EMBL" id="MDGM01000012">
    <property type="protein sequence ID" value="PIB24814.1"/>
    <property type="molecule type" value="Genomic_DNA"/>
</dbReference>
<dbReference type="Proteomes" id="UP000231516">
    <property type="component" value="Unassembled WGS sequence"/>
</dbReference>
<organism evidence="1 2">
    <name type="scientific">Paramylibacter kogurei</name>
    <dbReference type="NCBI Taxonomy" id="1889778"/>
    <lineage>
        <taxon>Bacteria</taxon>
        <taxon>Pseudomonadati</taxon>
        <taxon>Pseudomonadota</taxon>
        <taxon>Alphaproteobacteria</taxon>
        <taxon>Rhodobacterales</taxon>
        <taxon>Paracoccaceae</taxon>
        <taxon>Paramylibacter</taxon>
    </lineage>
</organism>